<accession>A0A9X1I3K8</accession>
<dbReference type="InterPro" id="IPR025534">
    <property type="entry name" value="DUF4420"/>
</dbReference>
<name>A0A9X1I3K8_9FLAO</name>
<gene>
    <name evidence="1" type="ORF">LG649_14335</name>
</gene>
<evidence type="ECO:0000313" key="2">
    <source>
        <dbReference type="Proteomes" id="UP001139199"/>
    </source>
</evidence>
<protein>
    <submittedName>
        <fullName evidence="1">PD-(D/E)XK motif protein</fullName>
    </submittedName>
</protein>
<comment type="caution">
    <text evidence="1">The sequence shown here is derived from an EMBL/GenBank/DDBJ whole genome shotgun (WGS) entry which is preliminary data.</text>
</comment>
<dbReference type="AlphaFoldDB" id="A0A9X1I3K8"/>
<dbReference type="EMBL" id="JAJAPW010000007">
    <property type="protein sequence ID" value="MCB4800028.1"/>
    <property type="molecule type" value="Genomic_DNA"/>
</dbReference>
<organism evidence="1 2">
    <name type="scientific">Neotamlana laminarinivorans</name>
    <dbReference type="NCBI Taxonomy" id="2883124"/>
    <lineage>
        <taxon>Bacteria</taxon>
        <taxon>Pseudomonadati</taxon>
        <taxon>Bacteroidota</taxon>
        <taxon>Flavobacteriia</taxon>
        <taxon>Flavobacteriales</taxon>
        <taxon>Flavobacteriaceae</taxon>
        <taxon>Neotamlana</taxon>
    </lineage>
</organism>
<dbReference type="Proteomes" id="UP001139199">
    <property type="component" value="Unassembled WGS sequence"/>
</dbReference>
<dbReference type="RefSeq" id="WP_226544511.1">
    <property type="nucleotide sequence ID" value="NZ_JAJAPW010000007.1"/>
</dbReference>
<proteinExistence type="predicted"/>
<dbReference type="Pfam" id="PF14390">
    <property type="entry name" value="DUF4420"/>
    <property type="match status" value="1"/>
</dbReference>
<sequence length="322" mass="37185">MNKNELNSKWENIASFKNKKGYKALRITAVSIPDLFLATDEDGHRCLLLFLPKKVDVKLKGVDKSKLLISFLPSKGIVLIKLKDFDFKDLFDDLILSIYSKINLISKPVQASEEFIKTFYKWALFFEDKKVKKLGEELIQGLFGELFVLSQYLNESNPSNINSILDSWRGLYDAANDFEFDLKNIEVKTKKESTRFVKISSEYQLEKVLDKDLELVVVSVKLDLIEGKSIHDMLLEIVKQVRENLGDLSILYQALNQKGLTLENLKQYNNYRFIVTKTESLNAGHDDFPKLSISNIVSEVSNLKYMLRVTQLNQFLIESKKY</sequence>
<keyword evidence="2" id="KW-1185">Reference proteome</keyword>
<reference evidence="1" key="1">
    <citation type="submission" date="2021-10" db="EMBL/GenBank/DDBJ databases">
        <title>Tamlana sargassums sp. nov., and Tamlana laminarinivorans sp. nov., two new bacteria isolated from the brown alga.</title>
        <authorList>
            <person name="Li J."/>
        </authorList>
    </citation>
    <scope>NUCLEOTIDE SEQUENCE</scope>
    <source>
        <strain evidence="1">PT2-4</strain>
    </source>
</reference>
<evidence type="ECO:0000313" key="1">
    <source>
        <dbReference type="EMBL" id="MCB4800028.1"/>
    </source>
</evidence>